<keyword evidence="2" id="KW-1185">Reference proteome</keyword>
<dbReference type="PROSITE" id="PS51257">
    <property type="entry name" value="PROKAR_LIPOPROTEIN"/>
    <property type="match status" value="1"/>
</dbReference>
<gene>
    <name evidence="1" type="ORF">ACFPP7_14550</name>
</gene>
<dbReference type="Proteomes" id="UP001596084">
    <property type="component" value="Unassembled WGS sequence"/>
</dbReference>
<dbReference type="EMBL" id="JBHSMX010000023">
    <property type="protein sequence ID" value="MFC5522123.1"/>
    <property type="molecule type" value="Genomic_DNA"/>
</dbReference>
<evidence type="ECO:0008006" key="3">
    <source>
        <dbReference type="Google" id="ProtNLM"/>
    </source>
</evidence>
<protein>
    <recommendedName>
        <fullName evidence="3">Copper resistance protein</fullName>
    </recommendedName>
</protein>
<comment type="caution">
    <text evidence="1">The sequence shown here is derived from an EMBL/GenBank/DDBJ whole genome shotgun (WGS) entry which is preliminary data.</text>
</comment>
<sequence length="132" mass="14240">MKLFRRSLFAWIALLGIVFSQLAVSAYACPLLNSSNATEQMQAKGDMAGMPCAEMDMTANVEQPTLCIQHCDQGNQAMGSIPAPDFQPALVFLLTVPPLGLAEAPSETLVQAPLLARTTSPPPLWRSARLRI</sequence>
<organism evidence="1 2">
    <name type="scientific">Polaromonas jejuensis</name>
    <dbReference type="NCBI Taxonomy" id="457502"/>
    <lineage>
        <taxon>Bacteria</taxon>
        <taxon>Pseudomonadati</taxon>
        <taxon>Pseudomonadota</taxon>
        <taxon>Betaproteobacteria</taxon>
        <taxon>Burkholderiales</taxon>
        <taxon>Comamonadaceae</taxon>
        <taxon>Polaromonas</taxon>
    </lineage>
</organism>
<evidence type="ECO:0000313" key="1">
    <source>
        <dbReference type="EMBL" id="MFC5522123.1"/>
    </source>
</evidence>
<accession>A0ABW0QBT7</accession>
<dbReference type="RefSeq" id="WP_068834161.1">
    <property type="nucleotide sequence ID" value="NZ_JBHSMX010000023.1"/>
</dbReference>
<name>A0ABW0QBT7_9BURK</name>
<proteinExistence type="predicted"/>
<reference evidence="2" key="1">
    <citation type="journal article" date="2019" name="Int. J. Syst. Evol. Microbiol.">
        <title>The Global Catalogue of Microorganisms (GCM) 10K type strain sequencing project: providing services to taxonomists for standard genome sequencing and annotation.</title>
        <authorList>
            <consortium name="The Broad Institute Genomics Platform"/>
            <consortium name="The Broad Institute Genome Sequencing Center for Infectious Disease"/>
            <person name="Wu L."/>
            <person name="Ma J."/>
        </authorList>
    </citation>
    <scope>NUCLEOTIDE SEQUENCE [LARGE SCALE GENOMIC DNA]</scope>
    <source>
        <strain evidence="2">CGMCC 4.7277</strain>
    </source>
</reference>
<evidence type="ECO:0000313" key="2">
    <source>
        <dbReference type="Proteomes" id="UP001596084"/>
    </source>
</evidence>